<dbReference type="GO" id="GO:0005634">
    <property type="term" value="C:nucleus"/>
    <property type="evidence" value="ECO:0007669"/>
    <property type="project" value="UniProtKB-SubCell"/>
</dbReference>
<evidence type="ECO:0000256" key="6">
    <source>
        <dbReference type="ARBA" id="ARBA00038045"/>
    </source>
</evidence>
<dbReference type="PROSITE" id="PS51821">
    <property type="entry name" value="VELVET"/>
    <property type="match status" value="1"/>
</dbReference>
<dbReference type="Gene3D" id="2.60.40.3960">
    <property type="entry name" value="Velvet domain"/>
    <property type="match status" value="1"/>
</dbReference>
<dbReference type="PANTHER" id="PTHR33572:SF3">
    <property type="entry name" value="VELVET COMPLEX SUBUNIT B"/>
    <property type="match status" value="1"/>
</dbReference>
<evidence type="ECO:0000256" key="4">
    <source>
        <dbReference type="ARBA" id="ARBA00023163"/>
    </source>
</evidence>
<keyword evidence="3" id="KW-0805">Transcription regulation</keyword>
<feature type="domain" description="Velvet" evidence="8">
    <location>
        <begin position="1"/>
        <end position="100"/>
    </location>
</feature>
<dbReference type="GO" id="GO:0030435">
    <property type="term" value="P:sporulation resulting in formation of a cellular spore"/>
    <property type="evidence" value="ECO:0007669"/>
    <property type="project" value="UniProtKB-KW"/>
</dbReference>
<comment type="similarity">
    <text evidence="6">Belongs to the velvet family. VelB subfamily.</text>
</comment>
<evidence type="ECO:0000313" key="10">
    <source>
        <dbReference type="Proteomes" id="UP000053110"/>
    </source>
</evidence>
<feature type="non-terminal residue" evidence="9">
    <location>
        <position position="1"/>
    </location>
</feature>
<dbReference type="InterPro" id="IPR021740">
    <property type="entry name" value="Velvet"/>
</dbReference>
<protein>
    <recommendedName>
        <fullName evidence="8">Velvet domain-containing protein</fullName>
    </recommendedName>
</protein>
<evidence type="ECO:0000256" key="5">
    <source>
        <dbReference type="ARBA" id="ARBA00023242"/>
    </source>
</evidence>
<keyword evidence="4" id="KW-0804">Transcription</keyword>
<dbReference type="InterPro" id="IPR038491">
    <property type="entry name" value="Velvet_dom_sf"/>
</dbReference>
<reference evidence="10" key="1">
    <citation type="journal article" date="2013" name="Nat. Genet.">
        <title>The wheat powdery mildew genome shows the unique evolution of an obligate biotroph.</title>
        <authorList>
            <person name="Wicker T."/>
            <person name="Oberhaensli S."/>
            <person name="Parlange F."/>
            <person name="Buchmann J.P."/>
            <person name="Shatalina M."/>
            <person name="Roffler S."/>
            <person name="Ben-David R."/>
            <person name="Dolezel J."/>
            <person name="Simkova H."/>
            <person name="Schulze-Lefert P."/>
            <person name="Spanu P.D."/>
            <person name="Bruggmann R."/>
            <person name="Amselem J."/>
            <person name="Quesneville H."/>
            <person name="Ver Loren van Themaat E."/>
            <person name="Paape T."/>
            <person name="Shimizu K.K."/>
            <person name="Keller B."/>
        </authorList>
    </citation>
    <scope>NUCLEOTIDE SEQUENCE [LARGE SCALE GENOMIC DNA]</scope>
    <source>
        <strain evidence="10">96224</strain>
    </source>
</reference>
<organism evidence="9 10">
    <name type="scientific">Blumeria graminis f. sp. tritici 96224</name>
    <dbReference type="NCBI Taxonomy" id="1268274"/>
    <lineage>
        <taxon>Eukaryota</taxon>
        <taxon>Fungi</taxon>
        <taxon>Dikarya</taxon>
        <taxon>Ascomycota</taxon>
        <taxon>Pezizomycotina</taxon>
        <taxon>Leotiomycetes</taxon>
        <taxon>Erysiphales</taxon>
        <taxon>Erysiphaceae</taxon>
        <taxon>Blumeria</taxon>
    </lineage>
</organism>
<keyword evidence="5" id="KW-0539">Nucleus</keyword>
<dbReference type="OrthoDB" id="1746739at2759"/>
<keyword evidence="2" id="KW-0749">Sporulation</keyword>
<evidence type="ECO:0000256" key="2">
    <source>
        <dbReference type="ARBA" id="ARBA00022969"/>
    </source>
</evidence>
<evidence type="ECO:0000256" key="7">
    <source>
        <dbReference type="SAM" id="MobiDB-lite"/>
    </source>
</evidence>
<accession>A0A656KMF5</accession>
<gene>
    <name evidence="9" type="ORF">BGT96224_1799</name>
</gene>
<comment type="subcellular location">
    <subcellularLocation>
        <location evidence="1">Nucleus</location>
    </subcellularLocation>
</comment>
<evidence type="ECO:0000259" key="8">
    <source>
        <dbReference type="PROSITE" id="PS51821"/>
    </source>
</evidence>
<sequence length="115" mass="12651">RAHRGRFPVSHPPPHPRFPPDPLPSSLRFSFVNVSEISPPSSAHLSANSSAPLNKNKSPVLARCFSDVFSVYSAKRFPGVVESTPLSRCFATQGIRIPIRKDAAKGEKEKDEDED</sequence>
<evidence type="ECO:0000256" key="3">
    <source>
        <dbReference type="ARBA" id="ARBA00023015"/>
    </source>
</evidence>
<dbReference type="Proteomes" id="UP000053110">
    <property type="component" value="Unassembled WGS sequence"/>
</dbReference>
<dbReference type="Pfam" id="PF11754">
    <property type="entry name" value="Velvet"/>
    <property type="match status" value="1"/>
</dbReference>
<dbReference type="AlphaFoldDB" id="A0A656KMF5"/>
<evidence type="ECO:0000313" key="9">
    <source>
        <dbReference type="EMBL" id="EPQ65573.1"/>
    </source>
</evidence>
<feature type="region of interest" description="Disordered" evidence="7">
    <location>
        <begin position="1"/>
        <end position="22"/>
    </location>
</feature>
<feature type="compositionally biased region" description="Pro residues" evidence="7">
    <location>
        <begin position="10"/>
        <end position="22"/>
    </location>
</feature>
<dbReference type="EMBL" id="KE375023">
    <property type="protein sequence ID" value="EPQ65573.1"/>
    <property type="molecule type" value="Genomic_DNA"/>
</dbReference>
<name>A0A656KMF5_BLUGR</name>
<evidence type="ECO:0000256" key="1">
    <source>
        <dbReference type="ARBA" id="ARBA00004123"/>
    </source>
</evidence>
<proteinExistence type="inferred from homology"/>
<dbReference type="PANTHER" id="PTHR33572">
    <property type="entry name" value="SPORE DEVELOPMENT REGULATOR VOSA"/>
    <property type="match status" value="1"/>
</dbReference>
<dbReference type="InterPro" id="IPR037525">
    <property type="entry name" value="Velvet_dom"/>
</dbReference>